<sequence length="114" mass="12175">MGVVVAASVSTDPVRQPARRDSVPCLLHVVDGVLHVRRRLGGPLLQVPVERVRTAPATGGVALALDVDGFLLRLDFRLPGRRAEGPARVLRHGLGLVADARAVARRGLLSRALR</sequence>
<dbReference type="Proteomes" id="UP000198825">
    <property type="component" value="Chromosome I"/>
</dbReference>
<dbReference type="AlphaFoldDB" id="A0A1H2N8H0"/>
<evidence type="ECO:0000313" key="1">
    <source>
        <dbReference type="EMBL" id="SDV01692.1"/>
    </source>
</evidence>
<organism evidence="1 2">
    <name type="scientific">Microlunatus sagamiharensis</name>
    <dbReference type="NCBI Taxonomy" id="546874"/>
    <lineage>
        <taxon>Bacteria</taxon>
        <taxon>Bacillati</taxon>
        <taxon>Actinomycetota</taxon>
        <taxon>Actinomycetes</taxon>
        <taxon>Propionibacteriales</taxon>
        <taxon>Propionibacteriaceae</taxon>
        <taxon>Microlunatus</taxon>
    </lineage>
</organism>
<reference evidence="2" key="1">
    <citation type="submission" date="2016-10" db="EMBL/GenBank/DDBJ databases">
        <authorList>
            <person name="Varghese N."/>
            <person name="Submissions S."/>
        </authorList>
    </citation>
    <scope>NUCLEOTIDE SEQUENCE [LARGE SCALE GENOMIC DNA]</scope>
    <source>
        <strain evidence="2">DSM 21743</strain>
    </source>
</reference>
<gene>
    <name evidence="1" type="ORF">SAMN04488544_3520</name>
</gene>
<evidence type="ECO:0000313" key="2">
    <source>
        <dbReference type="Proteomes" id="UP000198825"/>
    </source>
</evidence>
<keyword evidence="2" id="KW-1185">Reference proteome</keyword>
<proteinExistence type="predicted"/>
<accession>A0A1H2N8H0</accession>
<protein>
    <submittedName>
        <fullName evidence="1">Uncharacterized protein</fullName>
    </submittedName>
</protein>
<dbReference type="RefSeq" id="WP_091077355.1">
    <property type="nucleotide sequence ID" value="NZ_LT629799.1"/>
</dbReference>
<name>A0A1H2N8H0_9ACTN</name>
<dbReference type="EMBL" id="LT629799">
    <property type="protein sequence ID" value="SDV01692.1"/>
    <property type="molecule type" value="Genomic_DNA"/>
</dbReference>